<organism evidence="1">
    <name type="scientific">marine sediment metagenome</name>
    <dbReference type="NCBI Taxonomy" id="412755"/>
    <lineage>
        <taxon>unclassified sequences</taxon>
        <taxon>metagenomes</taxon>
        <taxon>ecological metagenomes</taxon>
    </lineage>
</organism>
<dbReference type="EMBL" id="LAZR01003920">
    <property type="protein sequence ID" value="KKN13460.1"/>
    <property type="molecule type" value="Genomic_DNA"/>
</dbReference>
<sequence length="70" mass="8328">MSKCGKETCYGNQLRELWAMEKNSRVITPTYLRWCDLCNTIYILTPKETTTEKREIPLLEYQMLHPMEAL</sequence>
<proteinExistence type="predicted"/>
<evidence type="ECO:0000313" key="1">
    <source>
        <dbReference type="EMBL" id="KKN13460.1"/>
    </source>
</evidence>
<reference evidence="1" key="1">
    <citation type="journal article" date="2015" name="Nature">
        <title>Complex archaea that bridge the gap between prokaryotes and eukaryotes.</title>
        <authorList>
            <person name="Spang A."/>
            <person name="Saw J.H."/>
            <person name="Jorgensen S.L."/>
            <person name="Zaremba-Niedzwiedzka K."/>
            <person name="Martijn J."/>
            <person name="Lind A.E."/>
            <person name="van Eijk R."/>
            <person name="Schleper C."/>
            <person name="Guy L."/>
            <person name="Ettema T.J."/>
        </authorList>
    </citation>
    <scope>NUCLEOTIDE SEQUENCE</scope>
</reference>
<protein>
    <submittedName>
        <fullName evidence="1">Uncharacterized protein</fullName>
    </submittedName>
</protein>
<accession>A0A0F9N1Q7</accession>
<gene>
    <name evidence="1" type="ORF">LCGC14_1006250</name>
</gene>
<name>A0A0F9N1Q7_9ZZZZ</name>
<comment type="caution">
    <text evidence="1">The sequence shown here is derived from an EMBL/GenBank/DDBJ whole genome shotgun (WGS) entry which is preliminary data.</text>
</comment>
<dbReference type="AlphaFoldDB" id="A0A0F9N1Q7"/>